<name>A0A173YE40_9FIRM</name>
<keyword evidence="2" id="KW-0238">DNA-binding</keyword>
<dbReference type="GO" id="GO:0003677">
    <property type="term" value="F:DNA binding"/>
    <property type="evidence" value="ECO:0007669"/>
    <property type="project" value="UniProtKB-KW"/>
</dbReference>
<dbReference type="CDD" id="cd07377">
    <property type="entry name" value="WHTH_GntR"/>
    <property type="match status" value="1"/>
</dbReference>
<evidence type="ECO:0000313" key="5">
    <source>
        <dbReference type="EMBL" id="CUN61913.1"/>
    </source>
</evidence>
<reference evidence="5 6" key="1">
    <citation type="submission" date="2015-09" db="EMBL/GenBank/DDBJ databases">
        <authorList>
            <consortium name="Pathogen Informatics"/>
        </authorList>
    </citation>
    <scope>NUCLEOTIDE SEQUENCE [LARGE SCALE GENOMIC DNA]</scope>
    <source>
        <strain evidence="5 6">2789STDY5608849</strain>
    </source>
</reference>
<evidence type="ECO:0000259" key="4">
    <source>
        <dbReference type="PROSITE" id="PS50949"/>
    </source>
</evidence>
<dbReference type="PANTHER" id="PTHR43537:SF24">
    <property type="entry name" value="GLUCONATE OPERON TRANSCRIPTIONAL REPRESSOR"/>
    <property type="match status" value="1"/>
</dbReference>
<dbReference type="InterPro" id="IPR000524">
    <property type="entry name" value="Tscrpt_reg_HTH_GntR"/>
</dbReference>
<dbReference type="GeneID" id="79856595"/>
<dbReference type="RefSeq" id="WP_055226212.1">
    <property type="nucleotide sequence ID" value="NZ_CAXSRP010000008.1"/>
</dbReference>
<accession>A0A173YE40</accession>
<dbReference type="GO" id="GO:0003700">
    <property type="term" value="F:DNA-binding transcription factor activity"/>
    <property type="evidence" value="ECO:0007669"/>
    <property type="project" value="InterPro"/>
</dbReference>
<keyword evidence="3" id="KW-0804">Transcription</keyword>
<dbReference type="InterPro" id="IPR008920">
    <property type="entry name" value="TF_FadR/GntR_C"/>
</dbReference>
<evidence type="ECO:0000313" key="6">
    <source>
        <dbReference type="Proteomes" id="UP000095706"/>
    </source>
</evidence>
<dbReference type="Gene3D" id="1.10.10.10">
    <property type="entry name" value="Winged helix-like DNA-binding domain superfamily/Winged helix DNA-binding domain"/>
    <property type="match status" value="1"/>
</dbReference>
<dbReference type="AlphaFoldDB" id="A0A173YE40"/>
<dbReference type="Gene3D" id="1.20.120.530">
    <property type="entry name" value="GntR ligand-binding domain-like"/>
    <property type="match status" value="1"/>
</dbReference>
<gene>
    <name evidence="5" type="primary">csiR</name>
    <name evidence="5" type="ORF">ERS852406_00448</name>
</gene>
<protein>
    <submittedName>
        <fullName evidence="5">Carbon starvation induced regulator</fullName>
    </submittedName>
</protein>
<keyword evidence="1" id="KW-0805">Transcription regulation</keyword>
<organism evidence="5 6">
    <name type="scientific">Fusicatenibacter saccharivorans</name>
    <dbReference type="NCBI Taxonomy" id="1150298"/>
    <lineage>
        <taxon>Bacteria</taxon>
        <taxon>Bacillati</taxon>
        <taxon>Bacillota</taxon>
        <taxon>Clostridia</taxon>
        <taxon>Lachnospirales</taxon>
        <taxon>Lachnospiraceae</taxon>
        <taxon>Fusicatenibacter</taxon>
    </lineage>
</organism>
<dbReference type="PANTHER" id="PTHR43537">
    <property type="entry name" value="TRANSCRIPTIONAL REGULATOR, GNTR FAMILY"/>
    <property type="match status" value="1"/>
</dbReference>
<dbReference type="SMART" id="SM00345">
    <property type="entry name" value="HTH_GNTR"/>
    <property type="match status" value="1"/>
</dbReference>
<dbReference type="PROSITE" id="PS50949">
    <property type="entry name" value="HTH_GNTR"/>
    <property type="match status" value="1"/>
</dbReference>
<evidence type="ECO:0000256" key="2">
    <source>
        <dbReference type="ARBA" id="ARBA00023125"/>
    </source>
</evidence>
<dbReference type="Pfam" id="PF00392">
    <property type="entry name" value="GntR"/>
    <property type="match status" value="1"/>
</dbReference>
<sequence>MKKQQESLKNMVYQAILNGIFTDEYKPNQIINEQELVQKFGCSKTPIREALVTLCNEGILRSFPRFGYQVVSVSREEAQNILDFRLVLEGGYLRQSIGHITEENLAELAEIDERCKQSTDSVWDHWEANTAFHLKLISFSGNAYAYQELERTMNVLKRAYAQFYWQTWSNVNPALDIAHHNDIMQSIREKDLEKTQNYLKEDLADFCG</sequence>
<evidence type="ECO:0000256" key="3">
    <source>
        <dbReference type="ARBA" id="ARBA00023163"/>
    </source>
</evidence>
<dbReference type="InterPro" id="IPR036388">
    <property type="entry name" value="WH-like_DNA-bd_sf"/>
</dbReference>
<dbReference type="InterPro" id="IPR036390">
    <property type="entry name" value="WH_DNA-bd_sf"/>
</dbReference>
<dbReference type="SUPFAM" id="SSF46785">
    <property type="entry name" value="Winged helix' DNA-binding domain"/>
    <property type="match status" value="1"/>
</dbReference>
<dbReference type="EMBL" id="CYYV01000002">
    <property type="protein sequence ID" value="CUN61913.1"/>
    <property type="molecule type" value="Genomic_DNA"/>
</dbReference>
<proteinExistence type="predicted"/>
<feature type="domain" description="HTH gntR-type" evidence="4">
    <location>
        <begin position="6"/>
        <end position="73"/>
    </location>
</feature>
<dbReference type="Proteomes" id="UP000095706">
    <property type="component" value="Unassembled WGS sequence"/>
</dbReference>
<dbReference type="Pfam" id="PF07729">
    <property type="entry name" value="FCD"/>
    <property type="match status" value="1"/>
</dbReference>
<dbReference type="SMART" id="SM00895">
    <property type="entry name" value="FCD"/>
    <property type="match status" value="1"/>
</dbReference>
<dbReference type="InterPro" id="IPR011711">
    <property type="entry name" value="GntR_C"/>
</dbReference>
<dbReference type="SUPFAM" id="SSF48008">
    <property type="entry name" value="GntR ligand-binding domain-like"/>
    <property type="match status" value="1"/>
</dbReference>
<evidence type="ECO:0000256" key="1">
    <source>
        <dbReference type="ARBA" id="ARBA00023015"/>
    </source>
</evidence>